<sequence>MWNKLLLVIKRPLIKSFISLGMLRAASLPLSLVVSVLLARELGPEKFGQYVFVMTVISMLALPVAGGVPALLTREIAVFSHKMQWGLYRGVIRFAHVWVSVFSLIVLAVFLSLSGWLPSESKWQFITLAVFILPFTALAAVRDGALKGLAKPFYSELPKLLIQPALLLIAFLYLLSTNRLSVENLIYSQIIVAFIIFVLFSLAFLKLQPVFTSDTKPEYHTKQWGRALLPFTLLALVSSFNTQISLVLLGVLSTDDQVAAMRVAERGAQFVVLSLTLVNLVVAPYFAKAWRDQNKEQLQHLARQAARGSFSIALPIGLILLFGGQSLLGWVFGDEYALSAYYPMAVLVIGQLFNVFCGSVGYLLSMSGHERDTLKGQLVAVLFSVLLCVWLIPIYGAIGAAIGVAISIVIWNCVLLFFVFKKMGMSYI</sequence>
<evidence type="ECO:0000313" key="10">
    <source>
        <dbReference type="Proteomes" id="UP000295058"/>
    </source>
</evidence>
<protein>
    <submittedName>
        <fullName evidence="8">O-antigen/teichoic acid export membrane protein</fullName>
    </submittedName>
</protein>
<evidence type="ECO:0000256" key="6">
    <source>
        <dbReference type="SAM" id="Phobius"/>
    </source>
</evidence>
<feature type="transmembrane region" description="Helical" evidence="6">
    <location>
        <begin position="21"/>
        <end position="39"/>
    </location>
</feature>
<keyword evidence="4 6" id="KW-1133">Transmembrane helix</keyword>
<dbReference type="Proteomes" id="UP000243640">
    <property type="component" value="Unassembled WGS sequence"/>
</dbReference>
<dbReference type="Pfam" id="PF01943">
    <property type="entry name" value="Polysacc_synt"/>
    <property type="match status" value="1"/>
</dbReference>
<feature type="transmembrane region" description="Helical" evidence="6">
    <location>
        <begin position="228"/>
        <end position="252"/>
    </location>
</feature>
<dbReference type="CDD" id="cd13128">
    <property type="entry name" value="MATE_Wzx_like"/>
    <property type="match status" value="1"/>
</dbReference>
<keyword evidence="3 6" id="KW-0812">Transmembrane</keyword>
<dbReference type="OrthoDB" id="5785171at2"/>
<feature type="transmembrane region" description="Helical" evidence="6">
    <location>
        <begin position="51"/>
        <end position="73"/>
    </location>
</feature>
<reference evidence="7 9" key="1">
    <citation type="submission" date="2017-08" db="EMBL/GenBank/DDBJ databases">
        <title>Draft Genome Sequence of the Marine Bacterium Oceanimonas baumannii ATCC 700832.</title>
        <authorList>
            <person name="Mcclelland W.D."/>
            <person name="Brennan M.A."/>
            <person name="Trachtenberg A.M."/>
            <person name="Maclea K.S."/>
        </authorList>
    </citation>
    <scope>NUCLEOTIDE SEQUENCE [LARGE SCALE GENOMIC DNA]</scope>
    <source>
        <strain evidence="7 9">ATCC 700832</strain>
    </source>
</reference>
<comment type="caution">
    <text evidence="7">The sequence shown here is derived from an EMBL/GenBank/DDBJ whole genome shotgun (WGS) entry which is preliminary data.</text>
</comment>
<evidence type="ECO:0000256" key="3">
    <source>
        <dbReference type="ARBA" id="ARBA00022692"/>
    </source>
</evidence>
<dbReference type="AlphaFoldDB" id="A0A235CN32"/>
<feature type="transmembrane region" description="Helical" evidence="6">
    <location>
        <begin position="186"/>
        <end position="207"/>
    </location>
</feature>
<feature type="transmembrane region" description="Helical" evidence="6">
    <location>
        <begin position="123"/>
        <end position="141"/>
    </location>
</feature>
<evidence type="ECO:0000313" key="8">
    <source>
        <dbReference type="EMBL" id="TDW60007.1"/>
    </source>
</evidence>
<feature type="transmembrane region" description="Helical" evidence="6">
    <location>
        <begin position="153"/>
        <end position="174"/>
    </location>
</feature>
<reference evidence="8 10" key="2">
    <citation type="submission" date="2019-03" db="EMBL/GenBank/DDBJ databases">
        <title>Genomic Encyclopedia of Archaeal and Bacterial Type Strains, Phase II (KMG-II): from individual species to whole genera.</title>
        <authorList>
            <person name="Goeker M."/>
        </authorList>
    </citation>
    <scope>NUCLEOTIDE SEQUENCE [LARGE SCALE GENOMIC DNA]</scope>
    <source>
        <strain evidence="8 10">DSM 15594</strain>
    </source>
</reference>
<organism evidence="7 9">
    <name type="scientific">Oceanimonas baumannii</name>
    <dbReference type="NCBI Taxonomy" id="129578"/>
    <lineage>
        <taxon>Bacteria</taxon>
        <taxon>Pseudomonadati</taxon>
        <taxon>Pseudomonadota</taxon>
        <taxon>Gammaproteobacteria</taxon>
        <taxon>Aeromonadales</taxon>
        <taxon>Aeromonadaceae</taxon>
        <taxon>Oceanimonas</taxon>
    </lineage>
</organism>
<evidence type="ECO:0000313" key="7">
    <source>
        <dbReference type="EMBL" id="OYD25972.1"/>
    </source>
</evidence>
<feature type="transmembrane region" description="Helical" evidence="6">
    <location>
        <begin position="376"/>
        <end position="395"/>
    </location>
</feature>
<feature type="transmembrane region" description="Helical" evidence="6">
    <location>
        <begin position="308"/>
        <end position="328"/>
    </location>
</feature>
<evidence type="ECO:0000256" key="5">
    <source>
        <dbReference type="ARBA" id="ARBA00023136"/>
    </source>
</evidence>
<gene>
    <name evidence="7" type="ORF">B6S09_03795</name>
    <name evidence="8" type="ORF">LY04_00999</name>
</gene>
<accession>A0A235CN32</accession>
<dbReference type="PANTHER" id="PTHR30250:SF11">
    <property type="entry name" value="O-ANTIGEN TRANSPORTER-RELATED"/>
    <property type="match status" value="1"/>
</dbReference>
<keyword evidence="5 6" id="KW-0472">Membrane</keyword>
<dbReference type="EMBL" id="NQJF01000002">
    <property type="protein sequence ID" value="OYD25972.1"/>
    <property type="molecule type" value="Genomic_DNA"/>
</dbReference>
<evidence type="ECO:0000256" key="1">
    <source>
        <dbReference type="ARBA" id="ARBA00004651"/>
    </source>
</evidence>
<feature type="transmembrane region" description="Helical" evidence="6">
    <location>
        <begin position="401"/>
        <end position="420"/>
    </location>
</feature>
<dbReference type="InterPro" id="IPR050833">
    <property type="entry name" value="Poly_Biosynth_Transport"/>
</dbReference>
<keyword evidence="10" id="KW-1185">Reference proteome</keyword>
<keyword evidence="2" id="KW-1003">Cell membrane</keyword>
<dbReference type="InterPro" id="IPR002797">
    <property type="entry name" value="Polysacc_synth"/>
</dbReference>
<feature type="transmembrane region" description="Helical" evidence="6">
    <location>
        <begin position="340"/>
        <end position="364"/>
    </location>
</feature>
<feature type="transmembrane region" description="Helical" evidence="6">
    <location>
        <begin position="267"/>
        <end position="287"/>
    </location>
</feature>
<proteinExistence type="predicted"/>
<name>A0A235CN32_9GAMM</name>
<comment type="subcellular location">
    <subcellularLocation>
        <location evidence="1">Cell membrane</location>
        <topology evidence="1">Multi-pass membrane protein</topology>
    </subcellularLocation>
</comment>
<dbReference type="Proteomes" id="UP000295058">
    <property type="component" value="Unassembled WGS sequence"/>
</dbReference>
<feature type="transmembrane region" description="Helical" evidence="6">
    <location>
        <begin position="94"/>
        <end position="117"/>
    </location>
</feature>
<evidence type="ECO:0000256" key="2">
    <source>
        <dbReference type="ARBA" id="ARBA00022475"/>
    </source>
</evidence>
<evidence type="ECO:0000313" key="9">
    <source>
        <dbReference type="Proteomes" id="UP000243640"/>
    </source>
</evidence>
<dbReference type="RefSeq" id="WP_094277160.1">
    <property type="nucleotide sequence ID" value="NZ_NQJF01000002.1"/>
</dbReference>
<dbReference type="PANTHER" id="PTHR30250">
    <property type="entry name" value="PST FAMILY PREDICTED COLANIC ACID TRANSPORTER"/>
    <property type="match status" value="1"/>
</dbReference>
<dbReference type="EMBL" id="SODO01000003">
    <property type="protein sequence ID" value="TDW60007.1"/>
    <property type="molecule type" value="Genomic_DNA"/>
</dbReference>
<evidence type="ECO:0000256" key="4">
    <source>
        <dbReference type="ARBA" id="ARBA00022989"/>
    </source>
</evidence>
<dbReference type="GO" id="GO:0005886">
    <property type="term" value="C:plasma membrane"/>
    <property type="evidence" value="ECO:0007669"/>
    <property type="project" value="UniProtKB-SubCell"/>
</dbReference>